<dbReference type="STRING" id="402600.SAMN05216188_11889"/>
<dbReference type="AlphaFoldDB" id="A0A1H9TFT5"/>
<accession>A0A1H9TFT5</accession>
<dbReference type="Proteomes" id="UP000199352">
    <property type="component" value="Unassembled WGS sequence"/>
</dbReference>
<feature type="region of interest" description="Disordered" evidence="1">
    <location>
        <begin position="92"/>
        <end position="115"/>
    </location>
</feature>
<evidence type="ECO:0000313" key="3">
    <source>
        <dbReference type="Proteomes" id="UP000199352"/>
    </source>
</evidence>
<proteinExistence type="predicted"/>
<gene>
    <name evidence="2" type="ORF">SAMN05216188_11889</name>
</gene>
<organism evidence="2 3">
    <name type="scientific">Lentzea xinjiangensis</name>
    <dbReference type="NCBI Taxonomy" id="402600"/>
    <lineage>
        <taxon>Bacteria</taxon>
        <taxon>Bacillati</taxon>
        <taxon>Actinomycetota</taxon>
        <taxon>Actinomycetes</taxon>
        <taxon>Pseudonocardiales</taxon>
        <taxon>Pseudonocardiaceae</taxon>
        <taxon>Lentzea</taxon>
    </lineage>
</organism>
<protein>
    <submittedName>
        <fullName evidence="2">Uncharacterized protein</fullName>
    </submittedName>
</protein>
<name>A0A1H9TFT5_9PSEU</name>
<evidence type="ECO:0000313" key="2">
    <source>
        <dbReference type="EMBL" id="SER95907.1"/>
    </source>
</evidence>
<evidence type="ECO:0000256" key="1">
    <source>
        <dbReference type="SAM" id="MobiDB-lite"/>
    </source>
</evidence>
<sequence length="115" mass="12436">MPLREPINPHAAVHKRAEVLTYTNGGGLPHDAGHVVGYYACPTFVIERDDGTRFSWAADLTFEHPTCREIEGSTGIACGLDRHHALPHIGTTTPAQAEAGGHSMTVTWPTPERTP</sequence>
<reference evidence="3" key="1">
    <citation type="submission" date="2016-10" db="EMBL/GenBank/DDBJ databases">
        <authorList>
            <person name="Varghese N."/>
            <person name="Submissions S."/>
        </authorList>
    </citation>
    <scope>NUCLEOTIDE SEQUENCE [LARGE SCALE GENOMIC DNA]</scope>
    <source>
        <strain evidence="3">CGMCC 4.3525</strain>
    </source>
</reference>
<dbReference type="EMBL" id="FOFR01000018">
    <property type="protein sequence ID" value="SER95907.1"/>
    <property type="molecule type" value="Genomic_DNA"/>
</dbReference>
<keyword evidence="3" id="KW-1185">Reference proteome</keyword>